<name>N6ZUK8_9RHOO</name>
<gene>
    <name evidence="1" type="ORF">C667_06114</name>
</gene>
<keyword evidence="2" id="KW-1185">Reference proteome</keyword>
<organism evidence="1 2">
    <name type="scientific">Thauera phenylacetica B4P</name>
    <dbReference type="NCBI Taxonomy" id="1234382"/>
    <lineage>
        <taxon>Bacteria</taxon>
        <taxon>Pseudomonadati</taxon>
        <taxon>Pseudomonadota</taxon>
        <taxon>Betaproteobacteria</taxon>
        <taxon>Rhodocyclales</taxon>
        <taxon>Zoogloeaceae</taxon>
        <taxon>Thauera</taxon>
    </lineage>
</organism>
<proteinExistence type="predicted"/>
<dbReference type="Pfam" id="PF20126">
    <property type="entry name" value="TumE"/>
    <property type="match status" value="1"/>
</dbReference>
<dbReference type="EMBL" id="AMXF01000025">
    <property type="protein sequence ID" value="ENO98013.1"/>
    <property type="molecule type" value="Genomic_DNA"/>
</dbReference>
<dbReference type="AlphaFoldDB" id="N6ZUK8"/>
<dbReference type="Proteomes" id="UP000013047">
    <property type="component" value="Unassembled WGS sequence"/>
</dbReference>
<evidence type="ECO:0000313" key="1">
    <source>
        <dbReference type="EMBL" id="ENO98013.1"/>
    </source>
</evidence>
<evidence type="ECO:0000313" key="2">
    <source>
        <dbReference type="Proteomes" id="UP000013047"/>
    </source>
</evidence>
<protein>
    <submittedName>
        <fullName evidence="1">Uncharacterized protein</fullName>
    </submittedName>
</protein>
<comment type="caution">
    <text evidence="1">The sequence shown here is derived from an EMBL/GenBank/DDBJ whole genome shotgun (WGS) entry which is preliminary data.</text>
</comment>
<accession>N6ZUK8</accession>
<reference evidence="1 2" key="1">
    <citation type="submission" date="2012-09" db="EMBL/GenBank/DDBJ databases">
        <title>Draft Genome Sequences of 6 Strains from Genus Thauera.</title>
        <authorList>
            <person name="Liu B."/>
            <person name="Shapleigh J.P."/>
            <person name="Frostegard A.H."/>
        </authorList>
    </citation>
    <scope>NUCLEOTIDE SEQUENCE [LARGE SCALE GENOMIC DNA]</scope>
    <source>
        <strain evidence="1 2">B4P</strain>
    </source>
</reference>
<dbReference type="InterPro" id="IPR045397">
    <property type="entry name" value="TumE-like"/>
</dbReference>
<sequence length="76" mass="8848">MVIWSVEPAVPGSAHEYKYRFYAGRDGRTLVRYDNEVGKGDQKHIGTDEIEVPLRFVSMQQSVRDFMADIERLKEE</sequence>